<protein>
    <submittedName>
        <fullName evidence="1">Uncharacterized protein</fullName>
    </submittedName>
</protein>
<proteinExistence type="predicted"/>
<organism evidence="1 2">
    <name type="scientific">Choristoneura fumiferana</name>
    <name type="common">Spruce budworm moth</name>
    <name type="synonym">Archips fumiferana</name>
    <dbReference type="NCBI Taxonomy" id="7141"/>
    <lineage>
        <taxon>Eukaryota</taxon>
        <taxon>Metazoa</taxon>
        <taxon>Ecdysozoa</taxon>
        <taxon>Arthropoda</taxon>
        <taxon>Hexapoda</taxon>
        <taxon>Insecta</taxon>
        <taxon>Pterygota</taxon>
        <taxon>Neoptera</taxon>
        <taxon>Endopterygota</taxon>
        <taxon>Lepidoptera</taxon>
        <taxon>Glossata</taxon>
        <taxon>Ditrysia</taxon>
        <taxon>Tortricoidea</taxon>
        <taxon>Tortricidae</taxon>
        <taxon>Tortricinae</taxon>
        <taxon>Choristoneura</taxon>
    </lineage>
</organism>
<sequence length="335" mass="37024">MDEKFLHDGEGSVLRRELLRYAIRRRWRLRLEISRRDMFAAPRFLQSNFSTAAVNNSLSRSATCNLPAGALFVRQLYPSASMMDGVLRTSWKGASPPGVSPSTRCSSRPTQRRAAPPALASASLTRTARQANQPTMIEQSDSAVLTLILIEIVLFRVSNSASAVFMLGARHPLRPACRRDVALEDFLKSSVSVGGDESQLSMVGSISEAKYELSFHDSYKKKLRDFEISNPVGCYAKLPQNPTITQIKQGKAKVRIRARLRNAPSTVDPAPAGTLLIETKEKFIAPGELDFKARVSDRRHSSWALPATAARVRDLLPRVALVPANAARFASRYNT</sequence>
<dbReference type="Proteomes" id="UP001064048">
    <property type="component" value="Chromosome 5"/>
</dbReference>
<accession>A0ACC0KED8</accession>
<keyword evidence="2" id="KW-1185">Reference proteome</keyword>
<evidence type="ECO:0000313" key="1">
    <source>
        <dbReference type="EMBL" id="KAI8434872.1"/>
    </source>
</evidence>
<evidence type="ECO:0000313" key="2">
    <source>
        <dbReference type="Proteomes" id="UP001064048"/>
    </source>
</evidence>
<name>A0ACC0KED8_CHOFU</name>
<dbReference type="EMBL" id="CM046105">
    <property type="protein sequence ID" value="KAI8434872.1"/>
    <property type="molecule type" value="Genomic_DNA"/>
</dbReference>
<gene>
    <name evidence="1" type="ORF">MSG28_003362</name>
</gene>
<reference evidence="1 2" key="1">
    <citation type="journal article" date="2022" name="Genome Biol. Evol.">
        <title>The Spruce Budworm Genome: Reconstructing the Evolutionary History of Antifreeze Proteins.</title>
        <authorList>
            <person name="Beliveau C."/>
            <person name="Gagne P."/>
            <person name="Picq S."/>
            <person name="Vernygora O."/>
            <person name="Keeling C.I."/>
            <person name="Pinkney K."/>
            <person name="Doucet D."/>
            <person name="Wen F."/>
            <person name="Johnston J.S."/>
            <person name="Maaroufi H."/>
            <person name="Boyle B."/>
            <person name="Laroche J."/>
            <person name="Dewar K."/>
            <person name="Juretic N."/>
            <person name="Blackburn G."/>
            <person name="Nisole A."/>
            <person name="Brunet B."/>
            <person name="Brandao M."/>
            <person name="Lumley L."/>
            <person name="Duan J."/>
            <person name="Quan G."/>
            <person name="Lucarotti C.J."/>
            <person name="Roe A.D."/>
            <person name="Sperling F.A.H."/>
            <person name="Levesque R.C."/>
            <person name="Cusson M."/>
        </authorList>
    </citation>
    <scope>NUCLEOTIDE SEQUENCE [LARGE SCALE GENOMIC DNA]</scope>
    <source>
        <strain evidence="1">Glfc:IPQL:Cfum</strain>
    </source>
</reference>
<comment type="caution">
    <text evidence="1">The sequence shown here is derived from an EMBL/GenBank/DDBJ whole genome shotgun (WGS) entry which is preliminary data.</text>
</comment>